<evidence type="ECO:0000313" key="3">
    <source>
        <dbReference type="EMBL" id="MBP2292999.1"/>
    </source>
</evidence>
<protein>
    <recommendedName>
        <fullName evidence="5">Transposase DNA-binding</fullName>
    </recommendedName>
</protein>
<proteinExistence type="predicted"/>
<evidence type="ECO:0008006" key="5">
    <source>
        <dbReference type="Google" id="ProtNLM"/>
    </source>
</evidence>
<dbReference type="Pfam" id="PF02281">
    <property type="entry name" value="Dimer_Tnp_Tn5"/>
    <property type="match status" value="1"/>
</dbReference>
<dbReference type="InterPro" id="IPR038215">
    <property type="entry name" value="TN5-like_N_sf"/>
</dbReference>
<organism evidence="3 4">
    <name type="scientific">Azospirillum rugosum</name>
    <dbReference type="NCBI Taxonomy" id="416170"/>
    <lineage>
        <taxon>Bacteria</taxon>
        <taxon>Pseudomonadati</taxon>
        <taxon>Pseudomonadota</taxon>
        <taxon>Alphaproteobacteria</taxon>
        <taxon>Rhodospirillales</taxon>
        <taxon>Azospirillaceae</taxon>
        <taxon>Azospirillum</taxon>
    </lineage>
</organism>
<accession>A0ABS4SL99</accession>
<evidence type="ECO:0000259" key="2">
    <source>
        <dbReference type="Pfam" id="PF14706"/>
    </source>
</evidence>
<reference evidence="3 4" key="1">
    <citation type="submission" date="2021-03" db="EMBL/GenBank/DDBJ databases">
        <title>Genomic Encyclopedia of Type Strains, Phase III (KMG-III): the genomes of soil and plant-associated and newly described type strains.</title>
        <authorList>
            <person name="Whitman W."/>
        </authorList>
    </citation>
    <scope>NUCLEOTIDE SEQUENCE [LARGE SCALE GENOMIC DNA]</scope>
    <source>
        <strain evidence="3 4">IMMIB AFH-6</strain>
    </source>
</reference>
<feature type="domain" description="Transposase Tn5-like N-terminal" evidence="2">
    <location>
        <begin position="29"/>
        <end position="87"/>
    </location>
</feature>
<dbReference type="Pfam" id="PF14706">
    <property type="entry name" value="Tnp_DNA_bind"/>
    <property type="match status" value="1"/>
</dbReference>
<dbReference type="Gene3D" id="1.10.740.10">
    <property type="entry name" value="Transferase Inhibitor Protein From Tn5, Chain"/>
    <property type="match status" value="1"/>
</dbReference>
<dbReference type="InterPro" id="IPR003201">
    <property type="entry name" value="Transposase_Tn5"/>
</dbReference>
<feature type="domain" description="Transposase Tn5 dimerisation" evidence="1">
    <location>
        <begin position="398"/>
        <end position="481"/>
    </location>
</feature>
<dbReference type="Gene3D" id="3.90.350.10">
    <property type="entry name" value="Transposase Inhibitor Protein From Tn5, Chain A, domain 1"/>
    <property type="match status" value="1"/>
</dbReference>
<evidence type="ECO:0000259" key="1">
    <source>
        <dbReference type="Pfam" id="PF02281"/>
    </source>
</evidence>
<dbReference type="InterPro" id="IPR014735">
    <property type="entry name" value="Transposase_Tn5-like_N"/>
</dbReference>
<dbReference type="SUPFAM" id="SSF53098">
    <property type="entry name" value="Ribonuclease H-like"/>
    <property type="match status" value="1"/>
</dbReference>
<dbReference type="Gene3D" id="1.10.246.40">
    <property type="entry name" value="Tn5 transposase, domain 1"/>
    <property type="match status" value="1"/>
</dbReference>
<dbReference type="EMBL" id="JAGINP010000009">
    <property type="protein sequence ID" value="MBP2292999.1"/>
    <property type="molecule type" value="Genomic_DNA"/>
</dbReference>
<dbReference type="InterPro" id="IPR012337">
    <property type="entry name" value="RNaseH-like_sf"/>
</dbReference>
<dbReference type="Proteomes" id="UP000781958">
    <property type="component" value="Unassembled WGS sequence"/>
</dbReference>
<evidence type="ECO:0000313" key="4">
    <source>
        <dbReference type="Proteomes" id="UP000781958"/>
    </source>
</evidence>
<name>A0ABS4SL99_9PROT</name>
<sequence length="496" mass="54885">MVAFGPNAGDAGPVGIERCSGGADVQGSNAWIEDELASCNFADERLGRRLSTLLDQMAGAMGDSIPLACQDWANTKAAYRFFANDRVSEADILAGHFDSTRQRVAATTGPLLVIQDTTEFSFQREHPEKIGQTVRVNSGQDQEGRFRMHTVCGLLMHASLAVTTEGLPLGLGAVKFWTRTKFKGTAALKRKINPTRVPIEQKESVRWLENLRQTTERFGDPTRCIHVGDRESDIYELFCLAQELGTHFLVRTCVDRLALGGDTTVDAVMDEVAVQGVHAVTVRDGKGHVSTAEVELTYRSLRILPPIGKQKRYPALTLTVLHAREREAPADRPRIDWKLLTDLPVLSNGDAVEKLRWYAVRWKIEVFHKILKSGCKAEEARLRSADRLVKLIAVYCLVIWRVFWLTMINRSAPDVDAGIVFTDREQEILDFLIPNKAPTLPGGNTLGIYLTKVAKLGGYLARGCDPPPGNTVMWRGMARLIDITLGSEIAPQLVGN</sequence>
<dbReference type="RefSeq" id="WP_209766865.1">
    <property type="nucleotide sequence ID" value="NZ_JAGINP010000009.1"/>
</dbReference>
<gene>
    <name evidence="3" type="ORF">J2851_002781</name>
</gene>
<comment type="caution">
    <text evidence="3">The sequence shown here is derived from an EMBL/GenBank/DDBJ whole genome shotgun (WGS) entry which is preliminary data.</text>
</comment>
<dbReference type="PANTHER" id="PTHR37319:SF1">
    <property type="entry name" value="TRANSPOSASE TN5 DIMERISATION DOMAIN-CONTAINING PROTEIN"/>
    <property type="match status" value="1"/>
</dbReference>
<dbReference type="InterPro" id="IPR054836">
    <property type="entry name" value="Tn5_transposase"/>
</dbReference>
<dbReference type="InterPro" id="IPR014737">
    <property type="entry name" value="Transposase_Tn5-like_C"/>
</dbReference>
<dbReference type="PANTHER" id="PTHR37319">
    <property type="entry name" value="TRANSPOSASE"/>
    <property type="match status" value="1"/>
</dbReference>
<dbReference type="NCBIfam" id="NF033590">
    <property type="entry name" value="transpos_IS4_3"/>
    <property type="match status" value="1"/>
</dbReference>
<keyword evidence="4" id="KW-1185">Reference proteome</keyword>
<dbReference type="InterPro" id="IPR047768">
    <property type="entry name" value="Tn5p-like"/>
</dbReference>